<dbReference type="InterPro" id="IPR002938">
    <property type="entry name" value="FAD-bd"/>
</dbReference>
<dbReference type="AlphaFoldDB" id="A0A194USN7"/>
<name>A0A194USN7_CYTMA</name>
<organism evidence="7 8">
    <name type="scientific">Cytospora mali</name>
    <name type="common">Apple Valsa canker fungus</name>
    <name type="synonym">Valsa mali</name>
    <dbReference type="NCBI Taxonomy" id="578113"/>
    <lineage>
        <taxon>Eukaryota</taxon>
        <taxon>Fungi</taxon>
        <taxon>Dikarya</taxon>
        <taxon>Ascomycota</taxon>
        <taxon>Pezizomycotina</taxon>
        <taxon>Sordariomycetes</taxon>
        <taxon>Sordariomycetidae</taxon>
        <taxon>Diaporthales</taxon>
        <taxon>Cytosporaceae</taxon>
        <taxon>Cytospora</taxon>
    </lineage>
</organism>
<dbReference type="PANTHER" id="PTHR46972">
    <property type="entry name" value="MONOOXYGENASE ASQM-RELATED"/>
    <property type="match status" value="1"/>
</dbReference>
<keyword evidence="4" id="KW-0503">Monooxygenase</keyword>
<evidence type="ECO:0000256" key="5">
    <source>
        <dbReference type="SAM" id="MobiDB-lite"/>
    </source>
</evidence>
<accession>A0A194USN7</accession>
<evidence type="ECO:0000259" key="6">
    <source>
        <dbReference type="Pfam" id="PF01494"/>
    </source>
</evidence>
<dbReference type="Gene3D" id="3.50.50.60">
    <property type="entry name" value="FAD/NAD(P)-binding domain"/>
    <property type="match status" value="1"/>
</dbReference>
<dbReference type="STRING" id="694573.A0A194USN7"/>
<sequence length="600" mass="66218">MCTVYEIDPDGDLIIIHHKPKEAFAVWDNKKDSTTSPQRDVQAKDIGESQQEGGDSSGSPSPALESQFKVSSKHLTLASRRFRKMLSGNWLEANTIYPDGHRHVTLEAFDPDALLILLNILHGKTRKVPRSVDLEMLAKISVIVDDFECHEEVEVFSDAWIRTLKDRLPTDYNRDLVLWILISFVFHKHAEFNKATHTAMLHNTGLMQTLDLPIPGVVCEKIEQNRAAFLDQLSNILNSLMNDLDSGLAAIEECGLFDDFVPLTGECAETTTITDKDGQILFSKERKQLSRPEISRNSLNKLLINNLPTDTIRWDHKLLSATTSATDGHTQTELDFGTHGKQTFDLVVGADGAWSRVRSLLTHAKPYYAGKHIITLTITHITDKYPHLAKLVGPGSFMALGNRHSVVSQRGPIDSARVYIFLTVADETFATTSGLAGRPATTAKDKLLSSESLLGSWGTLIKELVATACNEEAADNPGAGLDIRALYTHPIENAWEHKPGVTLIGDAAHLMLPSGEGVNLAMLDALLLSRTITKAYEMVAENGEDAFSFEGIHDELLKGFEIDLAARGKKAAEDSRWLNDIMFGEDAARVLVAAFQRFSA</sequence>
<evidence type="ECO:0000256" key="2">
    <source>
        <dbReference type="ARBA" id="ARBA00022827"/>
    </source>
</evidence>
<keyword evidence="2" id="KW-0274">FAD</keyword>
<dbReference type="EMBL" id="KN714675">
    <property type="protein sequence ID" value="KUI54641.1"/>
    <property type="molecule type" value="Genomic_DNA"/>
</dbReference>
<keyword evidence="8" id="KW-1185">Reference proteome</keyword>
<dbReference type="SUPFAM" id="SSF51905">
    <property type="entry name" value="FAD/NAD(P)-binding domain"/>
    <property type="match status" value="1"/>
</dbReference>
<feature type="domain" description="FAD-binding" evidence="6">
    <location>
        <begin position="500"/>
        <end position="537"/>
    </location>
</feature>
<reference evidence="8" key="1">
    <citation type="submission" date="2014-12" db="EMBL/GenBank/DDBJ databases">
        <title>Genome Sequence of Valsa Canker Pathogens Uncovers a Specific Adaption of Colonization on Woody Bark.</title>
        <authorList>
            <person name="Yin Z."/>
            <person name="Liu H."/>
            <person name="Gao X."/>
            <person name="Li Z."/>
            <person name="Song N."/>
            <person name="Ke X."/>
            <person name="Dai Q."/>
            <person name="Wu Y."/>
            <person name="Sun Y."/>
            <person name="Xu J.-R."/>
            <person name="Kang Z.K."/>
            <person name="Wang L."/>
            <person name="Huang L."/>
        </authorList>
    </citation>
    <scope>NUCLEOTIDE SEQUENCE [LARGE SCALE GENOMIC DNA]</scope>
    <source>
        <strain evidence="8">SXYL134</strain>
    </source>
</reference>
<dbReference type="InterPro" id="IPR011333">
    <property type="entry name" value="SKP1/BTB/POZ_sf"/>
</dbReference>
<keyword evidence="3" id="KW-0560">Oxidoreductase</keyword>
<proteinExistence type="predicted"/>
<dbReference type="Pfam" id="PF01494">
    <property type="entry name" value="FAD_binding_3"/>
    <property type="match status" value="1"/>
</dbReference>
<evidence type="ECO:0000256" key="1">
    <source>
        <dbReference type="ARBA" id="ARBA00022630"/>
    </source>
</evidence>
<evidence type="ECO:0000313" key="7">
    <source>
        <dbReference type="EMBL" id="KUI54641.1"/>
    </source>
</evidence>
<evidence type="ECO:0000256" key="3">
    <source>
        <dbReference type="ARBA" id="ARBA00023002"/>
    </source>
</evidence>
<protein>
    <recommendedName>
        <fullName evidence="6">FAD-binding domain-containing protein</fullName>
    </recommendedName>
</protein>
<feature type="region of interest" description="Disordered" evidence="5">
    <location>
        <begin position="28"/>
        <end position="64"/>
    </location>
</feature>
<gene>
    <name evidence="7" type="ORF">VP1G_02076</name>
</gene>
<evidence type="ECO:0000256" key="4">
    <source>
        <dbReference type="ARBA" id="ARBA00023033"/>
    </source>
</evidence>
<dbReference type="InterPro" id="IPR036188">
    <property type="entry name" value="FAD/NAD-bd_sf"/>
</dbReference>
<feature type="compositionally biased region" description="Low complexity" evidence="5">
    <location>
        <begin position="48"/>
        <end position="62"/>
    </location>
</feature>
<evidence type="ECO:0000313" key="8">
    <source>
        <dbReference type="Proteomes" id="UP000078576"/>
    </source>
</evidence>
<dbReference type="GO" id="GO:0071949">
    <property type="term" value="F:FAD binding"/>
    <property type="evidence" value="ECO:0007669"/>
    <property type="project" value="InterPro"/>
</dbReference>
<dbReference type="GO" id="GO:0004497">
    <property type="term" value="F:monooxygenase activity"/>
    <property type="evidence" value="ECO:0007669"/>
    <property type="project" value="UniProtKB-KW"/>
</dbReference>
<dbReference type="PANTHER" id="PTHR46972:SF1">
    <property type="entry name" value="FAD DEPENDENT OXIDOREDUCTASE DOMAIN-CONTAINING PROTEIN"/>
    <property type="match status" value="1"/>
</dbReference>
<dbReference type="OrthoDB" id="655030at2759"/>
<keyword evidence="1" id="KW-0285">Flavoprotein</keyword>
<dbReference type="Gene3D" id="3.30.710.10">
    <property type="entry name" value="Potassium Channel Kv1.1, Chain A"/>
    <property type="match status" value="1"/>
</dbReference>
<dbReference type="Proteomes" id="UP000078576">
    <property type="component" value="Unassembled WGS sequence"/>
</dbReference>